<name>A0A5Q2MWV5_9FIRM</name>
<evidence type="ECO:0000313" key="2">
    <source>
        <dbReference type="Proteomes" id="UP000366051"/>
    </source>
</evidence>
<dbReference type="AlphaFoldDB" id="A0A5Q2MWV5"/>
<keyword evidence="2" id="KW-1185">Reference proteome</keyword>
<dbReference type="EMBL" id="CP045875">
    <property type="protein sequence ID" value="QGG46201.1"/>
    <property type="molecule type" value="Genomic_DNA"/>
</dbReference>
<reference evidence="2" key="1">
    <citation type="submission" date="2019-11" db="EMBL/GenBank/DDBJ databases">
        <title>Genome sequence of Heliorestis convoluta strain HH, an alkaliphilic and minimalistic phototrophic bacterium from a soda lake in Egypt.</title>
        <authorList>
            <person name="Dewey E.D."/>
            <person name="Stokes L.M."/>
            <person name="Burchell B.M."/>
            <person name="Shaffer K.N."/>
            <person name="Huntington A.M."/>
            <person name="Baker J.M."/>
            <person name="Nadendla S."/>
            <person name="Giglio M.G."/>
            <person name="Touchman J.W."/>
            <person name="Blankenship R.E."/>
            <person name="Madigan M.T."/>
            <person name="Sattley W.M."/>
        </authorList>
    </citation>
    <scope>NUCLEOTIDE SEQUENCE [LARGE SCALE GENOMIC DNA]</scope>
    <source>
        <strain evidence="2">HH</strain>
    </source>
</reference>
<sequence length="46" mass="5163">MTWPLYEVPPTSSTKPGKMILIYGCVRSGLEGWCSHAVESKYWDSA</sequence>
<dbReference type="Proteomes" id="UP000366051">
    <property type="component" value="Chromosome"/>
</dbReference>
<protein>
    <submittedName>
        <fullName evidence="1">Uncharacterized protein</fullName>
    </submittedName>
</protein>
<evidence type="ECO:0000313" key="1">
    <source>
        <dbReference type="EMBL" id="QGG46201.1"/>
    </source>
</evidence>
<accession>A0A5Q2MWV5</accession>
<dbReference type="RefSeq" id="WP_162007814.1">
    <property type="nucleotide sequence ID" value="NZ_CP045875.1"/>
</dbReference>
<proteinExistence type="predicted"/>
<gene>
    <name evidence="1" type="ORF">FTV88_0022</name>
</gene>
<organism evidence="1 2">
    <name type="scientific">Heliorestis convoluta</name>
    <dbReference type="NCBI Taxonomy" id="356322"/>
    <lineage>
        <taxon>Bacteria</taxon>
        <taxon>Bacillati</taxon>
        <taxon>Bacillota</taxon>
        <taxon>Clostridia</taxon>
        <taxon>Eubacteriales</taxon>
        <taxon>Heliobacteriaceae</taxon>
        <taxon>Heliorestis</taxon>
    </lineage>
</organism>
<dbReference type="KEGG" id="hcv:FTV88_0022"/>